<dbReference type="EMBL" id="JBHSPB010000009">
    <property type="protein sequence ID" value="MFC5721914.1"/>
    <property type="molecule type" value="Genomic_DNA"/>
</dbReference>
<gene>
    <name evidence="3" type="ORF">ACFP1Z_17230</name>
</gene>
<keyword evidence="4" id="KW-1185">Reference proteome</keyword>
<dbReference type="InterPro" id="IPR052944">
    <property type="entry name" value="Sporulation_related"/>
</dbReference>
<evidence type="ECO:0000256" key="1">
    <source>
        <dbReference type="SAM" id="MobiDB-lite"/>
    </source>
</evidence>
<organism evidence="3 4">
    <name type="scientific">Streptomyces gamaensis</name>
    <dbReference type="NCBI Taxonomy" id="1763542"/>
    <lineage>
        <taxon>Bacteria</taxon>
        <taxon>Bacillati</taxon>
        <taxon>Actinomycetota</taxon>
        <taxon>Actinomycetes</taxon>
        <taxon>Kitasatosporales</taxon>
        <taxon>Streptomycetaceae</taxon>
        <taxon>Streptomyces</taxon>
    </lineage>
</organism>
<feature type="region of interest" description="Disordered" evidence="1">
    <location>
        <begin position="289"/>
        <end position="331"/>
    </location>
</feature>
<proteinExistence type="predicted"/>
<feature type="region of interest" description="Disordered" evidence="1">
    <location>
        <begin position="168"/>
        <end position="197"/>
    </location>
</feature>
<dbReference type="InterPro" id="IPR029046">
    <property type="entry name" value="LolA/LolB/LppX"/>
</dbReference>
<feature type="compositionally biased region" description="Basic and acidic residues" evidence="1">
    <location>
        <begin position="295"/>
        <end position="320"/>
    </location>
</feature>
<feature type="compositionally biased region" description="Gly residues" evidence="1">
    <location>
        <begin position="97"/>
        <end position="108"/>
    </location>
</feature>
<sequence length="424" mass="42519">MAGNGTNRDAGEGDFGTSGRRKALRYGVPVAVAGVAAASIGIGTALASSGDPDLPRISAQDLIAKMAGADAKQLSGSVRVTTDLGLPSLPSGLSLGDVGGAAKGGNGGKGDKDAASPQEKLTELASGTHTLRVAFDGPDKQRVSIVERAAEYSVVRNGDQVWAYDSASNSVHHSTAPRDAAARERQDAGGLKDASPQELAKRALSAVDDSTSVTVDGTAKVAGRDAYQLVVTPKQDGTTVASARIAVDGKTGVPLKFTLLAKGGGKPVVDAGFTKVDFGKPAASTFDFTPPKGAKVTEESGHHAQDGKGGKDAKDHRGAGHGDFGPGALSSPNVIGKGWTTIAELQGPKGGVPQSGKESKGAKGEVMGGSLLDGFGEQVSGKFGSGRLVSTRIVNALVTDSGKVYVGAVTKDALVKAADAAAGK</sequence>
<keyword evidence="2" id="KW-0472">Membrane</keyword>
<evidence type="ECO:0000256" key="2">
    <source>
        <dbReference type="SAM" id="Phobius"/>
    </source>
</evidence>
<dbReference type="InterPro" id="IPR019207">
    <property type="entry name" value="DUF2092"/>
</dbReference>
<name>A0ABW0Z4E3_9ACTN</name>
<dbReference type="PANTHER" id="PTHR37507">
    <property type="entry name" value="SPORULATION PROTEIN YDCC"/>
    <property type="match status" value="1"/>
</dbReference>
<dbReference type="Proteomes" id="UP001596083">
    <property type="component" value="Unassembled WGS sequence"/>
</dbReference>
<evidence type="ECO:0000313" key="3">
    <source>
        <dbReference type="EMBL" id="MFC5721914.1"/>
    </source>
</evidence>
<dbReference type="SUPFAM" id="SSF89392">
    <property type="entry name" value="Prokaryotic lipoproteins and lipoprotein localization factors"/>
    <property type="match status" value="1"/>
</dbReference>
<feature type="region of interest" description="Disordered" evidence="1">
    <location>
        <begin position="1"/>
        <end position="20"/>
    </location>
</feature>
<reference evidence="4" key="1">
    <citation type="journal article" date="2019" name="Int. J. Syst. Evol. Microbiol.">
        <title>The Global Catalogue of Microorganisms (GCM) 10K type strain sequencing project: providing services to taxonomists for standard genome sequencing and annotation.</title>
        <authorList>
            <consortium name="The Broad Institute Genomics Platform"/>
            <consortium name="The Broad Institute Genome Sequencing Center for Infectious Disease"/>
            <person name="Wu L."/>
            <person name="Ma J."/>
        </authorList>
    </citation>
    <scope>NUCLEOTIDE SEQUENCE [LARGE SCALE GENOMIC DNA]</scope>
    <source>
        <strain evidence="4">CGMCC 4.7304</strain>
    </source>
</reference>
<keyword evidence="2" id="KW-0812">Transmembrane</keyword>
<accession>A0ABW0Z4E3</accession>
<feature type="transmembrane region" description="Helical" evidence="2">
    <location>
        <begin position="26"/>
        <end position="47"/>
    </location>
</feature>
<protein>
    <submittedName>
        <fullName evidence="3">Outer membrane lipoprotein carrier protein LolA</fullName>
    </submittedName>
</protein>
<dbReference type="Pfam" id="PF09865">
    <property type="entry name" value="DUF2092"/>
    <property type="match status" value="1"/>
</dbReference>
<keyword evidence="3" id="KW-0449">Lipoprotein</keyword>
<evidence type="ECO:0000313" key="4">
    <source>
        <dbReference type="Proteomes" id="UP001596083"/>
    </source>
</evidence>
<comment type="caution">
    <text evidence="3">The sequence shown here is derived from an EMBL/GenBank/DDBJ whole genome shotgun (WGS) entry which is preliminary data.</text>
</comment>
<keyword evidence="2" id="KW-1133">Transmembrane helix</keyword>
<dbReference type="PANTHER" id="PTHR37507:SF2">
    <property type="entry name" value="SPORULATION PROTEIN YDCC"/>
    <property type="match status" value="1"/>
</dbReference>
<feature type="region of interest" description="Disordered" evidence="1">
    <location>
        <begin position="95"/>
        <end position="118"/>
    </location>
</feature>
<dbReference type="Gene3D" id="2.50.20.10">
    <property type="entry name" value="Lipoprotein localisation LolA/LolB/LppX"/>
    <property type="match status" value="1"/>
</dbReference>
<dbReference type="RefSeq" id="WP_390317263.1">
    <property type="nucleotide sequence ID" value="NZ_JBHSPB010000009.1"/>
</dbReference>
<feature type="region of interest" description="Disordered" evidence="1">
    <location>
        <begin position="344"/>
        <end position="363"/>
    </location>
</feature>